<evidence type="ECO:0000256" key="1">
    <source>
        <dbReference type="ARBA" id="ARBA00022679"/>
    </source>
</evidence>
<evidence type="ECO:0000313" key="5">
    <source>
        <dbReference type="Proteomes" id="UP001589789"/>
    </source>
</evidence>
<gene>
    <name evidence="4" type="ORF">ACFFIC_12230</name>
</gene>
<accession>A0ABV6IS76</accession>
<keyword evidence="5" id="KW-1185">Reference proteome</keyword>
<protein>
    <submittedName>
        <fullName evidence="4">GNAT family N-acetyltransferase</fullName>
        <ecNumber evidence="4">2.3.-.-</ecNumber>
    </submittedName>
</protein>
<dbReference type="SUPFAM" id="SSF55729">
    <property type="entry name" value="Acyl-CoA N-acyltransferases (Nat)"/>
    <property type="match status" value="1"/>
</dbReference>
<dbReference type="PROSITE" id="PS51186">
    <property type="entry name" value="GNAT"/>
    <property type="match status" value="1"/>
</dbReference>
<keyword evidence="1 4" id="KW-0808">Transferase</keyword>
<dbReference type="InterPro" id="IPR000182">
    <property type="entry name" value="GNAT_dom"/>
</dbReference>
<comment type="caution">
    <text evidence="4">The sequence shown here is derived from an EMBL/GenBank/DDBJ whole genome shotgun (WGS) entry which is preliminary data.</text>
</comment>
<dbReference type="GO" id="GO:0016746">
    <property type="term" value="F:acyltransferase activity"/>
    <property type="evidence" value="ECO:0007669"/>
    <property type="project" value="UniProtKB-KW"/>
</dbReference>
<dbReference type="RefSeq" id="WP_377050650.1">
    <property type="nucleotide sequence ID" value="NZ_JBHLVZ010000028.1"/>
</dbReference>
<name>A0ABV6IS76_9PROT</name>
<dbReference type="EMBL" id="JBHLVZ010000028">
    <property type="protein sequence ID" value="MFC0386306.1"/>
    <property type="molecule type" value="Genomic_DNA"/>
</dbReference>
<dbReference type="CDD" id="cd04301">
    <property type="entry name" value="NAT_SF"/>
    <property type="match status" value="1"/>
</dbReference>
<dbReference type="Gene3D" id="3.40.630.30">
    <property type="match status" value="1"/>
</dbReference>
<reference evidence="4 5" key="1">
    <citation type="submission" date="2024-09" db="EMBL/GenBank/DDBJ databases">
        <authorList>
            <person name="Sun Q."/>
            <person name="Mori K."/>
        </authorList>
    </citation>
    <scope>NUCLEOTIDE SEQUENCE [LARGE SCALE GENOMIC DNA]</scope>
    <source>
        <strain evidence="4 5">CCM 7468</strain>
    </source>
</reference>
<evidence type="ECO:0000256" key="2">
    <source>
        <dbReference type="ARBA" id="ARBA00023315"/>
    </source>
</evidence>
<sequence>MTSPTLRPLRAEEMPALVAMQAASFAALATAYPPSLVPAYTAMLQAPGYAAEVAESDVWVAEGEGGALLGSAGWLGQGEGLGRIRKVFVHPTAARRGLATRLVQAAEHRARTAGHTRFTLRAYLNAVPFYESLGYAPDRPGERPLPGGLSMPVLFMRKA</sequence>
<dbReference type="EC" id="2.3.-.-" evidence="4"/>
<evidence type="ECO:0000259" key="3">
    <source>
        <dbReference type="PROSITE" id="PS51186"/>
    </source>
</evidence>
<proteinExistence type="predicted"/>
<dbReference type="InterPro" id="IPR016181">
    <property type="entry name" value="Acyl_CoA_acyltransferase"/>
</dbReference>
<keyword evidence="2 4" id="KW-0012">Acyltransferase</keyword>
<organism evidence="4 5">
    <name type="scientific">Muricoccus vinaceus</name>
    <dbReference type="NCBI Taxonomy" id="424704"/>
    <lineage>
        <taxon>Bacteria</taxon>
        <taxon>Pseudomonadati</taxon>
        <taxon>Pseudomonadota</taxon>
        <taxon>Alphaproteobacteria</taxon>
        <taxon>Acetobacterales</taxon>
        <taxon>Roseomonadaceae</taxon>
        <taxon>Muricoccus</taxon>
    </lineage>
</organism>
<dbReference type="PANTHER" id="PTHR43877">
    <property type="entry name" value="AMINOALKYLPHOSPHONATE N-ACETYLTRANSFERASE-RELATED-RELATED"/>
    <property type="match status" value="1"/>
</dbReference>
<evidence type="ECO:0000313" key="4">
    <source>
        <dbReference type="EMBL" id="MFC0386306.1"/>
    </source>
</evidence>
<dbReference type="Pfam" id="PF13673">
    <property type="entry name" value="Acetyltransf_10"/>
    <property type="match status" value="1"/>
</dbReference>
<dbReference type="InterPro" id="IPR050832">
    <property type="entry name" value="Bact_Acetyltransf"/>
</dbReference>
<dbReference type="Proteomes" id="UP001589789">
    <property type="component" value="Unassembled WGS sequence"/>
</dbReference>
<feature type="domain" description="N-acetyltransferase" evidence="3">
    <location>
        <begin position="4"/>
        <end position="159"/>
    </location>
</feature>